<dbReference type="AlphaFoldDB" id="A0A1L0DEY0"/>
<evidence type="ECO:0000313" key="3">
    <source>
        <dbReference type="Proteomes" id="UP000182334"/>
    </source>
</evidence>
<proteinExistence type="predicted"/>
<reference evidence="2 3" key="1">
    <citation type="submission" date="2016-10" db="EMBL/GenBank/DDBJ databases">
        <authorList>
            <person name="de Groot N.N."/>
        </authorList>
    </citation>
    <scope>NUCLEOTIDE SEQUENCE [LARGE SCALE GENOMIC DNA]</scope>
    <source>
        <strain evidence="2 3">CBS 141442</strain>
    </source>
</reference>
<gene>
    <name evidence="2" type="ORF">SAMEA4029010_CIC11G00000001427</name>
</gene>
<name>A0A1L0DEY0_9ASCO</name>
<sequence length="312" mass="34780">MLPRKSCRHRTLSAKGLAHKEDTNIAVRKRKLSTGLSHQPLAPECLKKVANSYKRLCSDSKAQLTAVLPPLGLCDAEKRSSAPQLPIRAVDSPEDDKIDPVEKLLSMSSTNDILYMDSDSSAESPLTSLDEPATSSAYPSLSLNFTKAINDDLRLYYLRLRKSPMEIHNDHSSFSVLNSKPPVEEPKVCSSASQASSVPFFKNVNFSSTPSFQKLDDYIFCSDDEDDEPLSTDSEHEDLPSSTASHRLPVEESGKMSFHYRQNSNMNLSLSDVQTEQDPQDIFKFLTHRSVLSGRASEMIGTSTFMIKDFFF</sequence>
<dbReference type="EMBL" id="LT635757">
    <property type="protein sequence ID" value="SGZ50958.1"/>
    <property type="molecule type" value="Genomic_DNA"/>
</dbReference>
<keyword evidence="3" id="KW-1185">Reference proteome</keyword>
<evidence type="ECO:0000256" key="1">
    <source>
        <dbReference type="SAM" id="MobiDB-lite"/>
    </source>
</evidence>
<dbReference type="Proteomes" id="UP000182334">
    <property type="component" value="Chromosome II"/>
</dbReference>
<feature type="region of interest" description="Disordered" evidence="1">
    <location>
        <begin position="226"/>
        <end position="248"/>
    </location>
</feature>
<dbReference type="OrthoDB" id="3980909at2759"/>
<evidence type="ECO:0000313" key="2">
    <source>
        <dbReference type="EMBL" id="SGZ50958.1"/>
    </source>
</evidence>
<organism evidence="2 3">
    <name type="scientific">Sungouiella intermedia</name>
    <dbReference type="NCBI Taxonomy" id="45354"/>
    <lineage>
        <taxon>Eukaryota</taxon>
        <taxon>Fungi</taxon>
        <taxon>Dikarya</taxon>
        <taxon>Ascomycota</taxon>
        <taxon>Saccharomycotina</taxon>
        <taxon>Pichiomycetes</taxon>
        <taxon>Metschnikowiaceae</taxon>
        <taxon>Sungouiella</taxon>
    </lineage>
</organism>
<accession>A0A1L0DEY0</accession>
<protein>
    <submittedName>
        <fullName evidence="2">CIC11C00000001427</fullName>
    </submittedName>
</protein>